<evidence type="ECO:0000313" key="3">
    <source>
        <dbReference type="Proteomes" id="UP001143486"/>
    </source>
</evidence>
<keyword evidence="3" id="KW-1185">Reference proteome</keyword>
<dbReference type="AlphaFoldDB" id="A0A9W6IKB5"/>
<dbReference type="EMBL" id="BSFE01000002">
    <property type="protein sequence ID" value="GLK51157.1"/>
    <property type="molecule type" value="Genomic_DNA"/>
</dbReference>
<dbReference type="Pfam" id="PF16289">
    <property type="entry name" value="PIN_12"/>
    <property type="match status" value="1"/>
</dbReference>
<evidence type="ECO:0000259" key="1">
    <source>
        <dbReference type="Pfam" id="PF16289"/>
    </source>
</evidence>
<feature type="domain" description="DUF4935" evidence="1">
    <location>
        <begin position="5"/>
        <end position="186"/>
    </location>
</feature>
<dbReference type="Proteomes" id="UP001143486">
    <property type="component" value="Unassembled WGS sequence"/>
</dbReference>
<evidence type="ECO:0000313" key="2">
    <source>
        <dbReference type="EMBL" id="GLK51157.1"/>
    </source>
</evidence>
<dbReference type="RefSeq" id="WP_271185551.1">
    <property type="nucleotide sequence ID" value="NZ_BSFE01000002.1"/>
</dbReference>
<protein>
    <recommendedName>
        <fullName evidence="1">DUF4935 domain-containing protein</fullName>
    </recommendedName>
</protein>
<sequence length="323" mass="37012">MTKYVFIDTCEFVKFFEASKVDIKTLAKFADKISDTDFVFVTTKQVKQEYKKNRLRAIKTIIESTVNRNPKILPPALGSIDEKNKYESLISETEKLISEVSRKALAKAKNNRLGADQAIKKIFDSSTEIEITPEIIQKARNRFDRGLPPRKYGKSDSIGDAINWECLLSNAGFLDELYIVSGDGDFESQLFPLRPNELLSDDWASETLDSTYIYKSLSHFIKDKIDQEIDALDSDRFTAVHELAESPSFSFTHAYIKVAKSFTHFTESEIEKLISALENNTQINWISKDPDVSAFYTSIYYNNSDHFSESQKERLSEFYSLPE</sequence>
<accession>A0A9W6IKB5</accession>
<dbReference type="InterPro" id="IPR032557">
    <property type="entry name" value="DUF4935"/>
</dbReference>
<comment type="caution">
    <text evidence="2">The sequence shown here is derived from an EMBL/GenBank/DDBJ whole genome shotgun (WGS) entry which is preliminary data.</text>
</comment>
<reference evidence="2" key="2">
    <citation type="submission" date="2023-01" db="EMBL/GenBank/DDBJ databases">
        <authorList>
            <person name="Sun Q."/>
            <person name="Evtushenko L."/>
        </authorList>
    </citation>
    <scope>NUCLEOTIDE SEQUENCE</scope>
    <source>
        <strain evidence="2">VKM B-1513</strain>
    </source>
</reference>
<gene>
    <name evidence="2" type="ORF">GCM10017621_06650</name>
</gene>
<name>A0A9W6IKB5_9PROT</name>
<organism evidence="2 3">
    <name type="scientific">Maricaulis virginensis</name>
    <dbReference type="NCBI Taxonomy" id="144022"/>
    <lineage>
        <taxon>Bacteria</taxon>
        <taxon>Pseudomonadati</taxon>
        <taxon>Pseudomonadota</taxon>
        <taxon>Alphaproteobacteria</taxon>
        <taxon>Maricaulales</taxon>
        <taxon>Maricaulaceae</taxon>
        <taxon>Maricaulis</taxon>
    </lineage>
</organism>
<proteinExistence type="predicted"/>
<reference evidence="2" key="1">
    <citation type="journal article" date="2014" name="Int. J. Syst. Evol. Microbiol.">
        <title>Complete genome sequence of Corynebacterium casei LMG S-19264T (=DSM 44701T), isolated from a smear-ripened cheese.</title>
        <authorList>
            <consortium name="US DOE Joint Genome Institute (JGI-PGF)"/>
            <person name="Walter F."/>
            <person name="Albersmeier A."/>
            <person name="Kalinowski J."/>
            <person name="Ruckert C."/>
        </authorList>
    </citation>
    <scope>NUCLEOTIDE SEQUENCE</scope>
    <source>
        <strain evidence="2">VKM B-1513</strain>
    </source>
</reference>